<dbReference type="GO" id="GO:0006177">
    <property type="term" value="P:GMP biosynthetic process"/>
    <property type="evidence" value="ECO:0007669"/>
    <property type="project" value="UniProtKB-KW"/>
</dbReference>
<feature type="binding site" description="in other chain" evidence="13">
    <location>
        <position position="314"/>
    </location>
    <ligand>
        <name>K(+)</name>
        <dbReference type="ChEBI" id="CHEBI:29103"/>
        <note>ligand shared between two tetrameric partners</note>
    </ligand>
</feature>
<dbReference type="GO" id="GO:0003938">
    <property type="term" value="F:IMP dehydrogenase activity"/>
    <property type="evidence" value="ECO:0007669"/>
    <property type="project" value="UniProtKB-EC"/>
</dbReference>
<evidence type="ECO:0000256" key="12">
    <source>
        <dbReference type="PIRSR" id="PIRSR000130-3"/>
    </source>
</evidence>
<evidence type="ECO:0000256" key="3">
    <source>
        <dbReference type="ARBA" id="ARBA00022723"/>
    </source>
</evidence>
<dbReference type="PIRSF" id="PIRSF000130">
    <property type="entry name" value="IMPDH"/>
    <property type="match status" value="1"/>
</dbReference>
<dbReference type="STRING" id="203275.BFO_2044"/>
<dbReference type="AlphaFoldDB" id="G8UQU3"/>
<keyword evidence="6 13" id="KW-0630">Potassium</keyword>
<dbReference type="PATRIC" id="fig|203275.8.peg.1855"/>
<dbReference type="CDD" id="cd04601">
    <property type="entry name" value="CBS_pair_IMPDH"/>
    <property type="match status" value="1"/>
</dbReference>
<evidence type="ECO:0000256" key="7">
    <source>
        <dbReference type="ARBA" id="ARBA00023002"/>
    </source>
</evidence>
<accession>G8UQU3</accession>
<evidence type="ECO:0000256" key="10">
    <source>
        <dbReference type="ARBA" id="ARBA00048028"/>
    </source>
</evidence>
<dbReference type="KEGG" id="tfo:BFO_2044"/>
<keyword evidence="8 12" id="KW-0520">NAD</keyword>
<dbReference type="SMART" id="SM01240">
    <property type="entry name" value="IMPDH"/>
    <property type="match status" value="1"/>
</dbReference>
<feature type="binding site" description="in other chain" evidence="13">
    <location>
        <position position="312"/>
    </location>
    <ligand>
        <name>K(+)</name>
        <dbReference type="ChEBI" id="CHEBI:29103"/>
        <note>ligand shared between two tetrameric partners</note>
    </ligand>
</feature>
<evidence type="ECO:0000313" key="17">
    <source>
        <dbReference type="Proteomes" id="UP000005436"/>
    </source>
</evidence>
<keyword evidence="5" id="KW-0658">Purine biosynthesis</keyword>
<keyword evidence="9 14" id="KW-0129">CBS domain</keyword>
<dbReference type="InterPro" id="IPR013785">
    <property type="entry name" value="Aldolase_TIM"/>
</dbReference>
<dbReference type="PANTHER" id="PTHR11911">
    <property type="entry name" value="INOSINE-5-MONOPHOSPHATE DEHYDROGENASE RELATED"/>
    <property type="match status" value="1"/>
</dbReference>
<dbReference type="PANTHER" id="PTHR11911:SF111">
    <property type="entry name" value="INOSINE-5'-MONOPHOSPHATE DEHYDROGENASE"/>
    <property type="match status" value="1"/>
</dbReference>
<keyword evidence="17" id="KW-1185">Reference proteome</keyword>
<keyword evidence="4" id="KW-0332">GMP biosynthesis</keyword>
<dbReference type="HOGENOM" id="CLU_022552_2_1_10"/>
<dbReference type="InterPro" id="IPR000644">
    <property type="entry name" value="CBS_dom"/>
</dbReference>
<dbReference type="GO" id="GO:0006183">
    <property type="term" value="P:GTP biosynthetic process"/>
    <property type="evidence" value="ECO:0007669"/>
    <property type="project" value="TreeGrafter"/>
</dbReference>
<protein>
    <submittedName>
        <fullName evidence="16">Putative inosine-5'-monophosphate dehydrogenase</fullName>
    </submittedName>
</protein>
<dbReference type="Gene3D" id="3.20.20.70">
    <property type="entry name" value="Aldolase class I"/>
    <property type="match status" value="1"/>
</dbReference>
<comment type="catalytic activity">
    <reaction evidence="10">
        <text>IMP + NAD(+) + H2O = XMP + NADH + H(+)</text>
        <dbReference type="Rhea" id="RHEA:11708"/>
        <dbReference type="ChEBI" id="CHEBI:15377"/>
        <dbReference type="ChEBI" id="CHEBI:15378"/>
        <dbReference type="ChEBI" id="CHEBI:57464"/>
        <dbReference type="ChEBI" id="CHEBI:57540"/>
        <dbReference type="ChEBI" id="CHEBI:57945"/>
        <dbReference type="ChEBI" id="CHEBI:58053"/>
        <dbReference type="EC" id="1.1.1.205"/>
    </reaction>
</comment>
<dbReference type="SUPFAM" id="SSF51412">
    <property type="entry name" value="Inosine monophosphate dehydrogenase (IMPDH)"/>
    <property type="match status" value="1"/>
</dbReference>
<dbReference type="SUPFAM" id="SSF54631">
    <property type="entry name" value="CBS-domain pair"/>
    <property type="match status" value="1"/>
</dbReference>
<evidence type="ECO:0000256" key="5">
    <source>
        <dbReference type="ARBA" id="ARBA00022755"/>
    </source>
</evidence>
<evidence type="ECO:0000259" key="15">
    <source>
        <dbReference type="PROSITE" id="PS51371"/>
    </source>
</evidence>
<dbReference type="Proteomes" id="UP000005436">
    <property type="component" value="Chromosome"/>
</dbReference>
<dbReference type="InterPro" id="IPR015875">
    <property type="entry name" value="IMP_DH/GMP_Rdtase_CS"/>
</dbReference>
<dbReference type="eggNOG" id="COG0517">
    <property type="taxonomic scope" value="Bacteria"/>
</dbReference>
<dbReference type="InterPro" id="IPR001093">
    <property type="entry name" value="IMP_DH_GMPRt"/>
</dbReference>
<gene>
    <name evidence="16" type="ordered locus">BFO_2044</name>
</gene>
<dbReference type="PROSITE" id="PS00487">
    <property type="entry name" value="IMP_DH_GMP_RED"/>
    <property type="match status" value="1"/>
</dbReference>
<feature type="domain" description="CBS" evidence="15">
    <location>
        <begin position="167"/>
        <end position="225"/>
    </location>
</feature>
<dbReference type="GO" id="GO:0046872">
    <property type="term" value="F:metal ion binding"/>
    <property type="evidence" value="ECO:0007669"/>
    <property type="project" value="UniProtKB-KW"/>
</dbReference>
<keyword evidence="3" id="KW-0479">Metal-binding</keyword>
<name>G8UQU3_TANFA</name>
<evidence type="ECO:0000256" key="8">
    <source>
        <dbReference type="ARBA" id="ARBA00023027"/>
    </source>
</evidence>
<organism evidence="16 17">
    <name type="scientific">Tannerella forsythia (strain ATCC 43037 / JCM 10827 / CCUG 21028 A / KCTC 5666 / FDC 338)</name>
    <name type="common">Bacteroides forsythus</name>
    <dbReference type="NCBI Taxonomy" id="203275"/>
    <lineage>
        <taxon>Bacteria</taxon>
        <taxon>Pseudomonadati</taxon>
        <taxon>Bacteroidota</taxon>
        <taxon>Bacteroidia</taxon>
        <taxon>Bacteroidales</taxon>
        <taxon>Tannerellaceae</taxon>
        <taxon>Tannerella</taxon>
    </lineage>
</organism>
<proteinExistence type="inferred from homology"/>
<keyword evidence="7" id="KW-0560">Oxidoreductase</keyword>
<dbReference type="Pfam" id="PF00478">
    <property type="entry name" value="IMPDH"/>
    <property type="match status" value="1"/>
</dbReference>
<feature type="binding site" description="in other chain" evidence="13">
    <location>
        <position position="317"/>
    </location>
    <ligand>
        <name>K(+)</name>
        <dbReference type="ChEBI" id="CHEBI:29103"/>
        <note>ligand shared between two tetrameric partners</note>
    </ligand>
</feature>
<evidence type="ECO:0000256" key="1">
    <source>
        <dbReference type="ARBA" id="ARBA00001958"/>
    </source>
</evidence>
<evidence type="ECO:0000256" key="6">
    <source>
        <dbReference type="ARBA" id="ARBA00022958"/>
    </source>
</evidence>
<feature type="active site" description="Thioimidate intermediate" evidence="11">
    <location>
        <position position="317"/>
    </location>
</feature>
<dbReference type="InterPro" id="IPR046342">
    <property type="entry name" value="CBS_dom_sf"/>
</dbReference>
<feature type="binding site" evidence="12">
    <location>
        <begin position="261"/>
        <end position="263"/>
    </location>
    <ligand>
        <name>NAD(+)</name>
        <dbReference type="ChEBI" id="CHEBI:57540"/>
    </ligand>
</feature>
<evidence type="ECO:0000256" key="13">
    <source>
        <dbReference type="PIRSR" id="PIRSR000130-4"/>
    </source>
</evidence>
<comment type="similarity">
    <text evidence="2">Belongs to the IMPDH/GMPR family.</text>
</comment>
<dbReference type="FunFam" id="3.20.20.70:FF:000424">
    <property type="entry name" value="Inosine-5'-monophosphate dehydrogenase 2"/>
    <property type="match status" value="1"/>
</dbReference>
<feature type="active site" description="Proton acceptor" evidence="11">
    <location>
        <position position="416"/>
    </location>
</feature>
<evidence type="ECO:0000256" key="9">
    <source>
        <dbReference type="ARBA" id="ARBA00023122"/>
    </source>
</evidence>
<dbReference type="CDD" id="cd00381">
    <property type="entry name" value="IMPDH"/>
    <property type="match status" value="1"/>
</dbReference>
<dbReference type="RefSeq" id="WP_014225364.1">
    <property type="nucleotide sequence ID" value="NC_016610.1"/>
</dbReference>
<dbReference type="EMBL" id="CP003191">
    <property type="protein sequence ID" value="AEW19912.1"/>
    <property type="molecule type" value="Genomic_DNA"/>
</dbReference>
<dbReference type="eggNOG" id="COG0516">
    <property type="taxonomic scope" value="Bacteria"/>
</dbReference>
<feature type="domain" description="CBS" evidence="15">
    <location>
        <begin position="103"/>
        <end position="163"/>
    </location>
</feature>
<evidence type="ECO:0000256" key="11">
    <source>
        <dbReference type="PIRSR" id="PIRSR000130-1"/>
    </source>
</evidence>
<feature type="binding site" evidence="12">
    <location>
        <begin position="310"/>
        <end position="312"/>
    </location>
    <ligand>
        <name>NAD(+)</name>
        <dbReference type="ChEBI" id="CHEBI:57540"/>
    </ligand>
</feature>
<comment type="cofactor">
    <cofactor evidence="1">
        <name>K(+)</name>
        <dbReference type="ChEBI" id="CHEBI:29103"/>
    </cofactor>
</comment>
<reference evidence="17" key="1">
    <citation type="submission" date="2011-12" db="EMBL/GenBank/DDBJ databases">
        <title>Complete sequence of Tannerella forsythia ATCC 43037.</title>
        <authorList>
            <person name="Dewhirst F."/>
            <person name="Tanner A."/>
            <person name="Izard J."/>
            <person name="Brinkac L."/>
            <person name="Durkin A.S."/>
            <person name="Hostetler J."/>
            <person name="Shetty J."/>
            <person name="Torralba M."/>
            <person name="Gill S."/>
            <person name="Nelson K."/>
        </authorList>
    </citation>
    <scope>NUCLEOTIDE SEQUENCE [LARGE SCALE GENOMIC DNA]</scope>
    <source>
        <strain evidence="17">ATCC 43037 / JCM 10827 / CCUG 33226 / KCTC 5666 / FDC 338</strain>
    </source>
</reference>
<dbReference type="NCBIfam" id="NF005493">
    <property type="entry name" value="PRK07107.1"/>
    <property type="match status" value="1"/>
</dbReference>
<evidence type="ECO:0000313" key="16">
    <source>
        <dbReference type="EMBL" id="AEW19912.1"/>
    </source>
</evidence>
<evidence type="ECO:0000256" key="4">
    <source>
        <dbReference type="ARBA" id="ARBA00022749"/>
    </source>
</evidence>
<dbReference type="InterPro" id="IPR005990">
    <property type="entry name" value="IMP_DH"/>
</dbReference>
<dbReference type="PROSITE" id="PS51371">
    <property type="entry name" value="CBS"/>
    <property type="match status" value="2"/>
</dbReference>
<dbReference type="GeneID" id="34759135"/>
<sequence length="495" mass="54533">MAVYLEDVSRTFGEYLLIPGLTTKQCTPVNVSLKTPLVKHPAGEKPLIELNIPFVSAIMQAVSGPELAIELARNGGLSFIFGSQPVESQAEMVRKVKKFKAGFVISDSNLTPEHTLADVVKLVKSTGHSTIGITDDGTSNGTLLGIVTSRDYRTEKDSPDMKVKEFMTPFPKLIVGQLGITLSEANQILWEHRLNSLPIIDKDQKLAYFVFRKDYDSHRNNPDELSDETKKLLVGAGINTRDYKERVPALVEAGVDALCIDSSDGYSEWQQETLQWIKSHYDIPVGAGNIVDEKGFRYLVDAGADFIKVGIGGGSICITREQKGIGRGQATALIDVAQARDSYFKEKGIYIPICSDGGLVHDYHMTLALAMGADFLMMGRYFARFDESPTQTLRIGNNYVKEYWGEGSNRAKNWQRYDTGGAETLKFEEGVDSYVPYAGKMKDNLEITLGKIKATMCSCGSITLKELQRDARITLVSSTSIVEGGAHDVILKEQS</sequence>
<evidence type="ECO:0000256" key="2">
    <source>
        <dbReference type="ARBA" id="ARBA00005502"/>
    </source>
</evidence>
<evidence type="ECO:0000256" key="14">
    <source>
        <dbReference type="PROSITE-ProRule" id="PRU00703"/>
    </source>
</evidence>